<dbReference type="EMBL" id="AP026560">
    <property type="protein sequence ID" value="BDP43056.1"/>
    <property type="molecule type" value="Genomic_DNA"/>
</dbReference>
<protein>
    <submittedName>
        <fullName evidence="2">Uncharacterized protein</fullName>
    </submittedName>
</protein>
<sequence>MLDNILNSVRRGAGRVQRRGEEVAQIARLRLEVFQLTRELDLLYARLGRSYHAGADVGILQGIRDDIRRVDDEIGARERLMRELGGDHAEGGEPHPEDSADLLPVARPSAPESSPRVVITTARGTEPTIPDAMPRPQETRMTDRDPSVPTTHDPTVQHSDERPDLGDSTASQGNLPAREKGFINKHREEEGRAASEMPDPLDL</sequence>
<feature type="compositionally biased region" description="Basic and acidic residues" evidence="1">
    <location>
        <begin position="137"/>
        <end position="146"/>
    </location>
</feature>
<feature type="region of interest" description="Disordered" evidence="1">
    <location>
        <begin position="86"/>
        <end position="203"/>
    </location>
</feature>
<feature type="compositionally biased region" description="Basic and acidic residues" evidence="1">
    <location>
        <begin position="86"/>
        <end position="98"/>
    </location>
</feature>
<dbReference type="Proteomes" id="UP001064971">
    <property type="component" value="Chromosome"/>
</dbReference>
<evidence type="ECO:0000313" key="3">
    <source>
        <dbReference type="Proteomes" id="UP001064971"/>
    </source>
</evidence>
<proteinExistence type="predicted"/>
<reference evidence="2" key="1">
    <citation type="submission" date="2022-07" db="EMBL/GenBank/DDBJ databases">
        <title>Complete Genome Sequence of the Radioresistant Bacterium Deinococcus aetherius ST0316, Isolated from the Air Dust collected in Lower Stratosphere above Japan.</title>
        <authorList>
            <person name="Satoh K."/>
            <person name="Hagiwara K."/>
            <person name="Katsumata K."/>
            <person name="Kubo A."/>
            <person name="Yokobori S."/>
            <person name="Yamagishi A."/>
            <person name="Oono Y."/>
            <person name="Narumi I."/>
        </authorList>
    </citation>
    <scope>NUCLEOTIDE SEQUENCE</scope>
    <source>
        <strain evidence="2">ST0316</strain>
    </source>
</reference>
<gene>
    <name evidence="2" type="ORF">DAETH_30250</name>
</gene>
<evidence type="ECO:0000313" key="2">
    <source>
        <dbReference type="EMBL" id="BDP43056.1"/>
    </source>
</evidence>
<accession>A0ABM8AH40</accession>
<organism evidence="2 3">
    <name type="scientific">Deinococcus aetherius</name>
    <dbReference type="NCBI Taxonomy" id="200252"/>
    <lineage>
        <taxon>Bacteria</taxon>
        <taxon>Thermotogati</taxon>
        <taxon>Deinococcota</taxon>
        <taxon>Deinococci</taxon>
        <taxon>Deinococcales</taxon>
        <taxon>Deinococcaceae</taxon>
        <taxon>Deinococcus</taxon>
    </lineage>
</organism>
<keyword evidence="3" id="KW-1185">Reference proteome</keyword>
<feature type="compositionally biased region" description="Basic and acidic residues" evidence="1">
    <location>
        <begin position="177"/>
        <end position="193"/>
    </location>
</feature>
<dbReference type="RefSeq" id="WP_264775725.1">
    <property type="nucleotide sequence ID" value="NZ_AP026560.1"/>
</dbReference>
<name>A0ABM8AH40_9DEIO</name>
<feature type="compositionally biased region" description="Polar residues" evidence="1">
    <location>
        <begin position="148"/>
        <end position="157"/>
    </location>
</feature>
<evidence type="ECO:0000256" key="1">
    <source>
        <dbReference type="SAM" id="MobiDB-lite"/>
    </source>
</evidence>